<keyword evidence="1" id="KW-0812">Transmembrane</keyword>
<sequence length="665" mass="72570">VTLLAPIFLFGLLAIGLPIWLHRVSSDNPNRQFFSSSMFLEPGEPQRVLAKQLQYLLLLALRIGVLVLLALAFAGLVLQRTGVATEGESSAFHLIVLDTSLSMSHGRRWDRALVEARAIINGLGTTDFVQLVSAGRTTQTIAESSSDKGSIIRALGVVEPGLFRIDYGELMDSVDGLLREVELPTVLHIITDAQEISLPARFADLAPRIPLELQIYNVATLDDQNWSVDGMLYLPEAGELTVRVGGFNTEPVEKQLILRLNSQQIARQQIVIEPNELVRATFRNLDLAVGSNRVSVGFEVRDELEIDDQRFLVLDRPVPLPVLLVGNNPQRHDMLFLESALETLDQRSFRVERTRPLSIRDRDLNLYAFVVITDVGSLGPDETDLLADYMETGGSVLMALDEGATGLERVPLGGQMLQAFSQLGEITGPGYAVVGAMDRSHPGLQSIDELRSAKFFRYVNVTPQPSDQVLIRLDNGSPLLVESGWGSGRLLLFTSSLDREWNDLPVQPVFVPFIAGLGSYLSGNIGLISEARLGSSLTSGTLGIQDGQIFDPQGDRVLGIGGKGDEVLVDQVGFYEVVSGGATQLIAINLDPAESNLTIMDSATLGGWRDLGSGAEEQRVISGTEKIDAQPVGLWPWIVTMLLIIVLIESWAGNYYLNVRRGVSV</sequence>
<dbReference type="PANTHER" id="PTHR37464:SF1">
    <property type="entry name" value="BLL2463 PROTEIN"/>
    <property type="match status" value="1"/>
</dbReference>
<dbReference type="InterPro" id="IPR029062">
    <property type="entry name" value="Class_I_gatase-like"/>
</dbReference>
<dbReference type="InterPro" id="IPR024163">
    <property type="entry name" value="Aerotolerance_reg_N"/>
</dbReference>
<dbReference type="NCBIfam" id="TIGR02226">
    <property type="entry name" value="two_anch"/>
    <property type="match status" value="1"/>
</dbReference>
<dbReference type="SUPFAM" id="SSF53300">
    <property type="entry name" value="vWA-like"/>
    <property type="match status" value="1"/>
</dbReference>
<feature type="domain" description="Aerotolerance regulator N-terminal" evidence="2">
    <location>
        <begin position="3"/>
        <end position="75"/>
    </location>
</feature>
<protein>
    <recommendedName>
        <fullName evidence="5">Aerotolerance regulator N-terminal domain-containing protein</fullName>
    </recommendedName>
</protein>
<feature type="transmembrane region" description="Helical" evidence="1">
    <location>
        <begin position="55"/>
        <end position="78"/>
    </location>
</feature>
<feature type="domain" description="VWFA" evidence="3">
    <location>
        <begin position="94"/>
        <end position="193"/>
    </location>
</feature>
<evidence type="ECO:0000259" key="3">
    <source>
        <dbReference type="Pfam" id="PF13519"/>
    </source>
</evidence>
<evidence type="ECO:0000256" key="1">
    <source>
        <dbReference type="SAM" id="Phobius"/>
    </source>
</evidence>
<evidence type="ECO:0000259" key="2">
    <source>
        <dbReference type="Pfam" id="PF07584"/>
    </source>
</evidence>
<accession>A0A381UBP6</accession>
<dbReference type="PANTHER" id="PTHR37464">
    <property type="entry name" value="BLL2463 PROTEIN"/>
    <property type="match status" value="1"/>
</dbReference>
<keyword evidence="1" id="KW-0472">Membrane</keyword>
<feature type="transmembrane region" description="Helical" evidence="1">
    <location>
        <begin position="6"/>
        <end position="24"/>
    </location>
</feature>
<reference evidence="4" key="1">
    <citation type="submission" date="2018-05" db="EMBL/GenBank/DDBJ databases">
        <authorList>
            <person name="Lanie J.A."/>
            <person name="Ng W.-L."/>
            <person name="Kazmierczak K.M."/>
            <person name="Andrzejewski T.M."/>
            <person name="Davidsen T.M."/>
            <person name="Wayne K.J."/>
            <person name="Tettelin H."/>
            <person name="Glass J.I."/>
            <person name="Rusch D."/>
            <person name="Podicherti R."/>
            <person name="Tsui H.-C.T."/>
            <person name="Winkler M.E."/>
        </authorList>
    </citation>
    <scope>NUCLEOTIDE SEQUENCE</scope>
</reference>
<feature type="non-terminal residue" evidence="4">
    <location>
        <position position="1"/>
    </location>
</feature>
<feature type="transmembrane region" description="Helical" evidence="1">
    <location>
        <begin position="634"/>
        <end position="657"/>
    </location>
</feature>
<organism evidence="4">
    <name type="scientific">marine metagenome</name>
    <dbReference type="NCBI Taxonomy" id="408172"/>
    <lineage>
        <taxon>unclassified sequences</taxon>
        <taxon>metagenomes</taxon>
        <taxon>ecological metagenomes</taxon>
    </lineage>
</organism>
<dbReference type="InterPro" id="IPR036465">
    <property type="entry name" value="vWFA_dom_sf"/>
</dbReference>
<dbReference type="Gene3D" id="3.40.50.880">
    <property type="match status" value="1"/>
</dbReference>
<dbReference type="Pfam" id="PF07584">
    <property type="entry name" value="BatA"/>
    <property type="match status" value="1"/>
</dbReference>
<dbReference type="AlphaFoldDB" id="A0A381UBP6"/>
<evidence type="ECO:0008006" key="5">
    <source>
        <dbReference type="Google" id="ProtNLM"/>
    </source>
</evidence>
<dbReference type="Pfam" id="PF13519">
    <property type="entry name" value="VWA_2"/>
    <property type="match status" value="1"/>
</dbReference>
<dbReference type="InterPro" id="IPR011933">
    <property type="entry name" value="Double_TM_dom"/>
</dbReference>
<dbReference type="EMBL" id="UINC01005987">
    <property type="protein sequence ID" value="SVA24777.1"/>
    <property type="molecule type" value="Genomic_DNA"/>
</dbReference>
<name>A0A381UBP6_9ZZZZ</name>
<keyword evidence="1" id="KW-1133">Transmembrane helix</keyword>
<gene>
    <name evidence="4" type="ORF">METZ01_LOCUS77631</name>
</gene>
<dbReference type="SUPFAM" id="SSF52317">
    <property type="entry name" value="Class I glutamine amidotransferase-like"/>
    <property type="match status" value="1"/>
</dbReference>
<proteinExistence type="predicted"/>
<dbReference type="InterPro" id="IPR002035">
    <property type="entry name" value="VWF_A"/>
</dbReference>
<evidence type="ECO:0000313" key="4">
    <source>
        <dbReference type="EMBL" id="SVA24777.1"/>
    </source>
</evidence>